<dbReference type="InterPro" id="IPR035986">
    <property type="entry name" value="PKD_dom_sf"/>
</dbReference>
<dbReference type="PROSITE" id="PS50093">
    <property type="entry name" value="PKD"/>
    <property type="match status" value="1"/>
</dbReference>
<dbReference type="InterPro" id="IPR013783">
    <property type="entry name" value="Ig-like_fold"/>
</dbReference>
<accession>A0ABQ9W3Q5</accession>
<dbReference type="EMBL" id="JASSZA010000003">
    <property type="protein sequence ID" value="KAK2115418.1"/>
    <property type="molecule type" value="Genomic_DNA"/>
</dbReference>
<feature type="domain" description="PKD" evidence="1">
    <location>
        <begin position="1"/>
        <end position="51"/>
    </location>
</feature>
<reference evidence="2 3" key="1">
    <citation type="submission" date="2023-05" db="EMBL/GenBank/DDBJ databases">
        <title>B98-5 Cell Line De Novo Hybrid Assembly: An Optical Mapping Approach.</title>
        <authorList>
            <person name="Kananen K."/>
            <person name="Auerbach J.A."/>
            <person name="Kautto E."/>
            <person name="Blachly J.S."/>
        </authorList>
    </citation>
    <scope>NUCLEOTIDE SEQUENCE [LARGE SCALE GENOMIC DNA]</scope>
    <source>
        <strain evidence="2">B95-8</strain>
        <tissue evidence="2">Cell line</tissue>
    </source>
</reference>
<dbReference type="PANTHER" id="PTHR12106:SF9">
    <property type="entry name" value="VPS10 DOMAIN-CONTAINING RECEPTOR SORCS2"/>
    <property type="match status" value="1"/>
</dbReference>
<gene>
    <name evidence="2" type="primary">SORCS2</name>
    <name evidence="2" type="ORF">P7K49_006044</name>
</gene>
<keyword evidence="2" id="KW-0675">Receptor</keyword>
<evidence type="ECO:0000313" key="2">
    <source>
        <dbReference type="EMBL" id="KAK2115418.1"/>
    </source>
</evidence>
<evidence type="ECO:0000259" key="1">
    <source>
        <dbReference type="PROSITE" id="PS50093"/>
    </source>
</evidence>
<protein>
    <submittedName>
        <fullName evidence="2">VPS10 domain-containing receptor SorCS2</fullName>
    </submittedName>
</protein>
<dbReference type="PANTHER" id="PTHR12106">
    <property type="entry name" value="SORTILIN RELATED"/>
    <property type="match status" value="1"/>
</dbReference>
<evidence type="ECO:0000313" key="3">
    <source>
        <dbReference type="Proteomes" id="UP001266305"/>
    </source>
</evidence>
<dbReference type="InterPro" id="IPR000601">
    <property type="entry name" value="PKD_dom"/>
</dbReference>
<dbReference type="InterPro" id="IPR050310">
    <property type="entry name" value="VPS10-sortilin"/>
</dbReference>
<dbReference type="Gene3D" id="2.60.40.10">
    <property type="entry name" value="Immunoglobulins"/>
    <property type="match status" value="1"/>
</dbReference>
<feature type="non-terminal residue" evidence="2">
    <location>
        <position position="1"/>
    </location>
</feature>
<sequence>GDVLTTKYQVDLGDGFKAMYVNLTLTGEPVRHRYESPGIYRVSVRAENMAGHDEAVLFVQVNCKFVVL</sequence>
<dbReference type="SUPFAM" id="SSF49299">
    <property type="entry name" value="PKD domain"/>
    <property type="match status" value="1"/>
</dbReference>
<keyword evidence="3" id="KW-1185">Reference proteome</keyword>
<dbReference type="Pfam" id="PF18911">
    <property type="entry name" value="PKD_4"/>
    <property type="match status" value="1"/>
</dbReference>
<dbReference type="Proteomes" id="UP001266305">
    <property type="component" value="Unassembled WGS sequence"/>
</dbReference>
<organism evidence="2 3">
    <name type="scientific">Saguinus oedipus</name>
    <name type="common">Cotton-top tamarin</name>
    <name type="synonym">Oedipomidas oedipus</name>
    <dbReference type="NCBI Taxonomy" id="9490"/>
    <lineage>
        <taxon>Eukaryota</taxon>
        <taxon>Metazoa</taxon>
        <taxon>Chordata</taxon>
        <taxon>Craniata</taxon>
        <taxon>Vertebrata</taxon>
        <taxon>Euteleostomi</taxon>
        <taxon>Mammalia</taxon>
        <taxon>Eutheria</taxon>
        <taxon>Euarchontoglires</taxon>
        <taxon>Primates</taxon>
        <taxon>Haplorrhini</taxon>
        <taxon>Platyrrhini</taxon>
        <taxon>Cebidae</taxon>
        <taxon>Callitrichinae</taxon>
        <taxon>Saguinus</taxon>
    </lineage>
</organism>
<comment type="caution">
    <text evidence="2">The sequence shown here is derived from an EMBL/GenBank/DDBJ whole genome shotgun (WGS) entry which is preliminary data.</text>
</comment>
<proteinExistence type="predicted"/>
<name>A0ABQ9W3Q5_SAGOE</name>